<reference evidence="3 4" key="1">
    <citation type="journal article" date="2014" name="Int. J. Syst. Evol. Microbiol.">
        <title>Complete genome sequence of Corynebacterium casei LMG S-19264T (=DSM 44701T), isolated from a smear-ripened cheese.</title>
        <authorList>
            <consortium name="US DOE Joint Genome Institute (JGI-PGF)"/>
            <person name="Walter F."/>
            <person name="Albersmeier A."/>
            <person name="Kalinowski J."/>
            <person name="Ruckert C."/>
        </authorList>
    </citation>
    <scope>NUCLEOTIDE SEQUENCE [LARGE SCALE GENOMIC DNA]</scope>
    <source>
        <strain evidence="3 4">NBRC 110095</strain>
    </source>
</reference>
<dbReference type="RefSeq" id="WP_232594561.1">
    <property type="nucleotide sequence ID" value="NZ_BSPD01000103.1"/>
</dbReference>
<dbReference type="PANTHER" id="PTHR48174:SF5">
    <property type="entry name" value="VACUOLAR PROTEIN SORTING-ASSOCIATED PROTEIN 62"/>
    <property type="match status" value="1"/>
</dbReference>
<dbReference type="PROSITE" id="PS51752">
    <property type="entry name" value="JACALIN_LECTIN"/>
    <property type="match status" value="1"/>
</dbReference>
<proteinExistence type="predicted"/>
<dbReference type="Pfam" id="PF06101">
    <property type="entry name" value="Vps62"/>
    <property type="match status" value="1"/>
</dbReference>
<dbReference type="SMART" id="SM00915">
    <property type="entry name" value="Jacalin"/>
    <property type="match status" value="1"/>
</dbReference>
<dbReference type="AlphaFoldDB" id="A0AA37WPB4"/>
<sequence length="522" mass="58038">MTFQQRISSLLTKTFTLSLVSFSTFSLHSVAATLISDETVKKYAPLIKLHRNDSSMPTSVEKTLANATIKDEGGNIIFSQLDNITAHDLQPGDYIDINDDFRNGNPVINGVVKAPVYVRLMEDEGKPYTDIQYMLFYPYNGCAYLRVNYYVYARVSTHTRNVPVCNFGRHEGDWEHVTVRVDNQTQNAMGVFLSGHGKGNWYSYDNDPHLIKSDTHPVVYSALNSHANYAYEGTFTQADLGSAATAAGIALGSLTGNPITWVKQVDTTANSGTLTFENDPQRDTQPLWETWNQLEPITGEEPWTQLDLRWGEQMDNSGNVRVPNMEEAAESSLRTLANAAIRIGLVEDYINGIAPKTPTFQPSFNDDFGNLYLTSQHWGNKEGGSEFDDRNELWKTGTVKVEQLVLRAGRRIDQIGFVTRSSTDNTTKTLEHGGNGGRETILTLSDNEYITSAEIHIGKKDGKLRVFYAHFTTSKNNTLSGGRTTDQRYTTNAPAGYQIVGTYGRAGDELDQLGFVFAPIAQ</sequence>
<dbReference type="PANTHER" id="PTHR48174">
    <property type="entry name" value="DUF946 FAMILY PROTEIN"/>
    <property type="match status" value="1"/>
</dbReference>
<keyword evidence="1" id="KW-0732">Signal</keyword>
<evidence type="ECO:0000313" key="4">
    <source>
        <dbReference type="Proteomes" id="UP001156870"/>
    </source>
</evidence>
<dbReference type="Gene3D" id="2.100.10.30">
    <property type="entry name" value="Jacalin-like lectin domain"/>
    <property type="match status" value="1"/>
</dbReference>
<feature type="domain" description="Jacalin-type lectin" evidence="2">
    <location>
        <begin position="372"/>
        <end position="519"/>
    </location>
</feature>
<comment type="caution">
    <text evidence="3">The sequence shown here is derived from an EMBL/GenBank/DDBJ whole genome shotgun (WGS) entry which is preliminary data.</text>
</comment>
<dbReference type="Proteomes" id="UP001156870">
    <property type="component" value="Unassembled WGS sequence"/>
</dbReference>
<dbReference type="EMBL" id="BSPD01000103">
    <property type="protein sequence ID" value="GLS28263.1"/>
    <property type="molecule type" value="Genomic_DNA"/>
</dbReference>
<organism evidence="3 4">
    <name type="scientific">Marinibactrum halimedae</name>
    <dbReference type="NCBI Taxonomy" id="1444977"/>
    <lineage>
        <taxon>Bacteria</taxon>
        <taxon>Pseudomonadati</taxon>
        <taxon>Pseudomonadota</taxon>
        <taxon>Gammaproteobacteria</taxon>
        <taxon>Cellvibrionales</taxon>
        <taxon>Cellvibrionaceae</taxon>
        <taxon>Marinibactrum</taxon>
    </lineage>
</organism>
<dbReference type="Pfam" id="PF01419">
    <property type="entry name" value="Jacalin"/>
    <property type="match status" value="1"/>
</dbReference>
<gene>
    <name evidence="3" type="ORF">GCM10007877_39820</name>
</gene>
<evidence type="ECO:0000313" key="3">
    <source>
        <dbReference type="EMBL" id="GLS28263.1"/>
    </source>
</evidence>
<protein>
    <recommendedName>
        <fullName evidence="2">Jacalin-type lectin domain-containing protein</fullName>
    </recommendedName>
</protein>
<dbReference type="InterPro" id="IPR036404">
    <property type="entry name" value="Jacalin-like_lectin_dom_sf"/>
</dbReference>
<evidence type="ECO:0000256" key="1">
    <source>
        <dbReference type="SAM" id="SignalP"/>
    </source>
</evidence>
<dbReference type="InterPro" id="IPR009291">
    <property type="entry name" value="Vps62"/>
</dbReference>
<name>A0AA37WPB4_9GAMM</name>
<dbReference type="InterPro" id="IPR001229">
    <property type="entry name" value="Jacalin-like_lectin_dom"/>
</dbReference>
<keyword evidence="4" id="KW-1185">Reference proteome</keyword>
<feature type="signal peptide" evidence="1">
    <location>
        <begin position="1"/>
        <end position="31"/>
    </location>
</feature>
<evidence type="ECO:0000259" key="2">
    <source>
        <dbReference type="PROSITE" id="PS51752"/>
    </source>
</evidence>
<accession>A0AA37WPB4</accession>
<feature type="chain" id="PRO_5041260882" description="Jacalin-type lectin domain-containing protein" evidence="1">
    <location>
        <begin position="32"/>
        <end position="522"/>
    </location>
</feature>
<dbReference type="SUPFAM" id="SSF51101">
    <property type="entry name" value="Mannose-binding lectins"/>
    <property type="match status" value="1"/>
</dbReference>